<evidence type="ECO:0000313" key="4">
    <source>
        <dbReference type="Proteomes" id="UP000319523"/>
    </source>
</evidence>
<sequence>MKIALMMENSQAAKNAIVLKELQQVASGLDYPVFNVGMSDEQDHHLTYIHLGIMASILLNSKAVDFVVSGCGTGQGALMSLNIHPGVVCGYCIDPADAYLFAQINNGNALSLPFAKGFGWGAELNLRFIFEKAFSGVKGQGYPPERKEPQVRNAGILNQVKAAVVKENYLDTLRAIDPELVKTAVSGERFQQCFFANCQDKEIENFVREVLGQAK</sequence>
<dbReference type="GO" id="GO:0005975">
    <property type="term" value="P:carbohydrate metabolic process"/>
    <property type="evidence" value="ECO:0007669"/>
    <property type="project" value="InterPro"/>
</dbReference>
<dbReference type="PANTHER" id="PTHR30345">
    <property type="entry name" value="RIBOSE-5-PHOSPHATE ISOMERASE B"/>
    <property type="match status" value="1"/>
</dbReference>
<dbReference type="RefSeq" id="WP_141177361.1">
    <property type="nucleotide sequence ID" value="NZ_JBHUFX010000007.1"/>
</dbReference>
<proteinExistence type="inferred from homology"/>
<evidence type="ECO:0000313" key="3">
    <source>
        <dbReference type="EMBL" id="TPW40896.1"/>
    </source>
</evidence>
<protein>
    <recommendedName>
        <fullName evidence="2">Ribose-5-phosphate isomerase C-terminal domain-containing protein</fullName>
    </recommendedName>
</protein>
<accession>A0A506V5R8</accession>
<dbReference type="Proteomes" id="UP000319523">
    <property type="component" value="Unassembled WGS sequence"/>
</dbReference>
<evidence type="ECO:0000259" key="2">
    <source>
        <dbReference type="Pfam" id="PF12408"/>
    </source>
</evidence>
<dbReference type="PANTHER" id="PTHR30345:SF6">
    <property type="entry name" value="RIBOSE 5-PHOSPHATE ISOMERASE"/>
    <property type="match status" value="1"/>
</dbReference>
<dbReference type="Pfam" id="PF02502">
    <property type="entry name" value="LacAB_rpiB"/>
    <property type="match status" value="1"/>
</dbReference>
<dbReference type="NCBIfam" id="NF006753">
    <property type="entry name" value="PRK09273.1"/>
    <property type="match status" value="1"/>
</dbReference>
<dbReference type="InterPro" id="IPR036569">
    <property type="entry name" value="RpiB_LacA_LacB_sf"/>
</dbReference>
<comment type="similarity">
    <text evidence="1">Belongs to the LacAB/RpiB family.</text>
</comment>
<dbReference type="SUPFAM" id="SSF89623">
    <property type="entry name" value="Ribose/Galactose isomerase RpiB/AlsB"/>
    <property type="match status" value="1"/>
</dbReference>
<reference evidence="3 4" key="1">
    <citation type="submission" date="2019-06" db="EMBL/GenBank/DDBJ databases">
        <authorList>
            <person name="Yang Y."/>
        </authorList>
    </citation>
    <scope>NUCLEOTIDE SEQUENCE [LARGE SCALE GENOMIC DNA]</scope>
    <source>
        <strain evidence="3 4">BIT-26</strain>
    </source>
</reference>
<dbReference type="Pfam" id="PF12408">
    <property type="entry name" value="DUF3666"/>
    <property type="match status" value="1"/>
</dbReference>
<organism evidence="3 4">
    <name type="scientific">Mixta tenebrionis</name>
    <dbReference type="NCBI Taxonomy" id="2562439"/>
    <lineage>
        <taxon>Bacteria</taxon>
        <taxon>Pseudomonadati</taxon>
        <taxon>Pseudomonadota</taxon>
        <taxon>Gammaproteobacteria</taxon>
        <taxon>Enterobacterales</taxon>
        <taxon>Erwiniaceae</taxon>
        <taxon>Mixta</taxon>
    </lineage>
</organism>
<dbReference type="EMBL" id="VHQI01000011">
    <property type="protein sequence ID" value="TPW40896.1"/>
    <property type="molecule type" value="Genomic_DNA"/>
</dbReference>
<comment type="caution">
    <text evidence="3">The sequence shown here is derived from an EMBL/GenBank/DDBJ whole genome shotgun (WGS) entry which is preliminary data.</text>
</comment>
<gene>
    <name evidence="3" type="ORF">FKM52_16800</name>
</gene>
<keyword evidence="4" id="KW-1185">Reference proteome</keyword>
<dbReference type="GO" id="GO:0016861">
    <property type="term" value="F:intramolecular oxidoreductase activity, interconverting aldoses and ketoses"/>
    <property type="evidence" value="ECO:0007669"/>
    <property type="project" value="UniProtKB-ARBA"/>
</dbReference>
<dbReference type="InterPro" id="IPR003500">
    <property type="entry name" value="RpiB_LacA_LacB"/>
</dbReference>
<dbReference type="OrthoDB" id="1778624at2"/>
<dbReference type="Gene3D" id="3.40.1400.10">
    <property type="entry name" value="Sugar-phosphate isomerase, RpiB/LacA/LacB"/>
    <property type="match status" value="1"/>
</dbReference>
<evidence type="ECO:0000256" key="1">
    <source>
        <dbReference type="ARBA" id="ARBA00008754"/>
    </source>
</evidence>
<feature type="domain" description="Ribose-5-phosphate isomerase C-terminal" evidence="2">
    <location>
        <begin position="166"/>
        <end position="210"/>
    </location>
</feature>
<name>A0A506V5R8_9GAMM</name>
<dbReference type="AlphaFoldDB" id="A0A506V5R8"/>
<dbReference type="InterPro" id="IPR022133">
    <property type="entry name" value="Ribose_5_isomerase_C"/>
</dbReference>